<evidence type="ECO:0000313" key="14">
    <source>
        <dbReference type="EMBL" id="KGG52717.1"/>
    </source>
</evidence>
<dbReference type="GeneID" id="25258399"/>
<protein>
    <recommendedName>
        <fullName evidence="1">RNA helicase</fullName>
        <ecNumber evidence="1">3.6.4.13</ecNumber>
    </recommendedName>
</protein>
<evidence type="ECO:0000256" key="8">
    <source>
        <dbReference type="PROSITE-ProRule" id="PRU00552"/>
    </source>
</evidence>
<dbReference type="GO" id="GO:0016787">
    <property type="term" value="F:hydrolase activity"/>
    <property type="evidence" value="ECO:0007669"/>
    <property type="project" value="UniProtKB-KW"/>
</dbReference>
<feature type="domain" description="DEAD-box RNA helicase Q" evidence="13">
    <location>
        <begin position="149"/>
        <end position="178"/>
    </location>
</feature>
<dbReference type="PROSITE" id="PS51194">
    <property type="entry name" value="HELICASE_CTER"/>
    <property type="match status" value="1"/>
</dbReference>
<dbReference type="GO" id="GO:0005524">
    <property type="term" value="F:ATP binding"/>
    <property type="evidence" value="ECO:0007669"/>
    <property type="project" value="UniProtKB-KW"/>
</dbReference>
<keyword evidence="2 9" id="KW-0547">Nucleotide-binding</keyword>
<dbReference type="InterPro" id="IPR027417">
    <property type="entry name" value="P-loop_NTPase"/>
</dbReference>
<evidence type="ECO:0000256" key="6">
    <source>
        <dbReference type="ARBA" id="ARBA00022884"/>
    </source>
</evidence>
<dbReference type="PANTHER" id="PTHR47959">
    <property type="entry name" value="ATP-DEPENDENT RNA HELICASE RHLE-RELATED"/>
    <property type="match status" value="1"/>
</dbReference>
<gene>
    <name evidence="14" type="ORF">DI09_13p60</name>
</gene>
<dbReference type="GO" id="GO:0003723">
    <property type="term" value="F:RNA binding"/>
    <property type="evidence" value="ECO:0007669"/>
    <property type="project" value="UniProtKB-KW"/>
</dbReference>
<dbReference type="EC" id="3.6.4.13" evidence="1"/>
<dbReference type="Pfam" id="PF00271">
    <property type="entry name" value="Helicase_C"/>
    <property type="match status" value="1"/>
</dbReference>
<dbReference type="PROSITE" id="PS51192">
    <property type="entry name" value="HELICASE_ATP_BIND_1"/>
    <property type="match status" value="1"/>
</dbReference>
<evidence type="ECO:0000259" key="11">
    <source>
        <dbReference type="PROSITE" id="PS51192"/>
    </source>
</evidence>
<feature type="region of interest" description="Disordered" evidence="10">
    <location>
        <begin position="1"/>
        <end position="61"/>
    </location>
</feature>
<evidence type="ECO:0000256" key="9">
    <source>
        <dbReference type="RuleBase" id="RU000492"/>
    </source>
</evidence>
<dbReference type="RefSeq" id="XP_013239182.1">
    <property type="nucleotide sequence ID" value="XM_013383728.1"/>
</dbReference>
<accession>A0A098VUS0</accession>
<dbReference type="Gene3D" id="3.40.50.300">
    <property type="entry name" value="P-loop containing nucleotide triphosphate hydrolases"/>
    <property type="match status" value="2"/>
</dbReference>
<dbReference type="VEuPathDB" id="MicrosporidiaDB:DI09_13p60"/>
<keyword evidence="5 9" id="KW-0067">ATP-binding</keyword>
<dbReference type="InterPro" id="IPR050079">
    <property type="entry name" value="DEAD_box_RNA_helicase"/>
</dbReference>
<dbReference type="InterPro" id="IPR014001">
    <property type="entry name" value="Helicase_ATP-bd"/>
</dbReference>
<dbReference type="InterPro" id="IPR000629">
    <property type="entry name" value="RNA-helicase_DEAD-box_CS"/>
</dbReference>
<evidence type="ECO:0000256" key="3">
    <source>
        <dbReference type="ARBA" id="ARBA00022801"/>
    </source>
</evidence>
<proteinExistence type="inferred from homology"/>
<dbReference type="InterPro" id="IPR014014">
    <property type="entry name" value="RNA_helicase_DEAD_Q_motif"/>
</dbReference>
<keyword evidence="3 9" id="KW-0378">Hydrolase</keyword>
<dbReference type="SMART" id="SM00487">
    <property type="entry name" value="DEXDc"/>
    <property type="match status" value="1"/>
</dbReference>
<feature type="region of interest" description="Disordered" evidence="10">
    <location>
        <begin position="100"/>
        <end position="130"/>
    </location>
</feature>
<evidence type="ECO:0000256" key="4">
    <source>
        <dbReference type="ARBA" id="ARBA00022806"/>
    </source>
</evidence>
<evidence type="ECO:0000259" key="13">
    <source>
        <dbReference type="PROSITE" id="PS51195"/>
    </source>
</evidence>
<evidence type="ECO:0000256" key="2">
    <source>
        <dbReference type="ARBA" id="ARBA00022741"/>
    </source>
</evidence>
<dbReference type="PROSITE" id="PS00039">
    <property type="entry name" value="DEAD_ATP_HELICASE"/>
    <property type="match status" value="1"/>
</dbReference>
<dbReference type="PANTHER" id="PTHR47959:SF1">
    <property type="entry name" value="ATP-DEPENDENT RNA HELICASE DBPA"/>
    <property type="match status" value="1"/>
</dbReference>
<feature type="domain" description="Helicase ATP-binding" evidence="11">
    <location>
        <begin position="181"/>
        <end position="358"/>
    </location>
</feature>
<dbReference type="GO" id="GO:0005829">
    <property type="term" value="C:cytosol"/>
    <property type="evidence" value="ECO:0007669"/>
    <property type="project" value="TreeGrafter"/>
</dbReference>
<evidence type="ECO:0000313" key="15">
    <source>
        <dbReference type="Proteomes" id="UP000029725"/>
    </source>
</evidence>
<dbReference type="InterPro" id="IPR001650">
    <property type="entry name" value="Helicase_C-like"/>
</dbReference>
<feature type="short sequence motif" description="Q motif" evidence="8">
    <location>
        <begin position="149"/>
        <end position="178"/>
    </location>
</feature>
<keyword evidence="15" id="KW-1185">Reference proteome</keyword>
<evidence type="ECO:0000256" key="10">
    <source>
        <dbReference type="SAM" id="MobiDB-lite"/>
    </source>
</evidence>
<dbReference type="Pfam" id="PF00270">
    <property type="entry name" value="DEAD"/>
    <property type="match status" value="1"/>
</dbReference>
<feature type="domain" description="Helicase C-terminal" evidence="12">
    <location>
        <begin position="394"/>
        <end position="552"/>
    </location>
</feature>
<dbReference type="HOGENOM" id="CLU_003041_1_3_1"/>
<dbReference type="PROSITE" id="PS51195">
    <property type="entry name" value="Q_MOTIF"/>
    <property type="match status" value="1"/>
</dbReference>
<comment type="catalytic activity">
    <reaction evidence="7">
        <text>ATP + H2O = ADP + phosphate + H(+)</text>
        <dbReference type="Rhea" id="RHEA:13065"/>
        <dbReference type="ChEBI" id="CHEBI:15377"/>
        <dbReference type="ChEBI" id="CHEBI:15378"/>
        <dbReference type="ChEBI" id="CHEBI:30616"/>
        <dbReference type="ChEBI" id="CHEBI:43474"/>
        <dbReference type="ChEBI" id="CHEBI:456216"/>
        <dbReference type="EC" id="3.6.4.13"/>
    </reaction>
</comment>
<evidence type="ECO:0000256" key="7">
    <source>
        <dbReference type="ARBA" id="ARBA00047984"/>
    </source>
</evidence>
<dbReference type="EMBL" id="JMKJ01000044">
    <property type="protein sequence ID" value="KGG52717.1"/>
    <property type="molecule type" value="Genomic_DNA"/>
</dbReference>
<feature type="compositionally biased region" description="Polar residues" evidence="10">
    <location>
        <begin position="120"/>
        <end position="130"/>
    </location>
</feature>
<dbReference type="SMART" id="SM00490">
    <property type="entry name" value="HELICc"/>
    <property type="match status" value="1"/>
</dbReference>
<dbReference type="Proteomes" id="UP000029725">
    <property type="component" value="Unassembled WGS sequence"/>
</dbReference>
<keyword evidence="4 9" id="KW-0347">Helicase</keyword>
<sequence length="612" mass="67113">MAKKIKKAPSIFTNNVQEQSSDRHKQDLEHQDEFSADFSFFSHETEEEPMDSKSPVSVEPPLTLDESDILEQVIRKKRELLDLLSPSSMPKSTFNLNTNIDPSGEFSDSDSDLPMASEFDTGSHSVDTDSSAVDSPLIEKLCTVSQQAASFTDFQLSRPLLKAITIQLGFVQPTPIQSAAIPIILTGRDVFGCAVTGSGKTAAFAIPTIERLLQAQVGAKSSSAIRVLVLLPTRELASQCTEVWRLLCHYSTLGICLLAGGLSIATQEAELRRLPDIIVATPGRLVDLLHNSSAISLDSIEVLILDEADRMLEDGFSDELNFIIKSCPRQRQTMLFSATLGTTAAIDGLARLSLVRPIQLQINSAEAIASRLSQEFIRVRSLPENETRDALLVSLLEILTCPKSDDTDKSSSGIIVFFPSKDRTHKARILLGLRGLPSSIHELHGDLTQIQRSTSLAKFKQSVCEGKGSILLCTDVAARGLDIPGISTVINWSLPSEYIKYQHRIGRTARAGRSGRAISLVGESDRKVLKSAIKNGGSLVSQRTIPSERLIEAAKWISSVEIQVAEILVEESEQKKLLIAERDLKRAENLVQHSKAINARPKRTFISKKNKQ</sequence>
<evidence type="ECO:0000256" key="1">
    <source>
        <dbReference type="ARBA" id="ARBA00012552"/>
    </source>
</evidence>
<comment type="caution">
    <text evidence="14">The sequence shown here is derived from an EMBL/GenBank/DDBJ whole genome shotgun (WGS) entry which is preliminary data.</text>
</comment>
<dbReference type="GO" id="GO:0003724">
    <property type="term" value="F:RNA helicase activity"/>
    <property type="evidence" value="ECO:0007669"/>
    <property type="project" value="UniProtKB-EC"/>
</dbReference>
<dbReference type="SUPFAM" id="SSF52540">
    <property type="entry name" value="P-loop containing nucleoside triphosphate hydrolases"/>
    <property type="match status" value="2"/>
</dbReference>
<dbReference type="CDD" id="cd17947">
    <property type="entry name" value="DEADc_DDX27"/>
    <property type="match status" value="1"/>
</dbReference>
<dbReference type="AlphaFoldDB" id="A0A098VUS0"/>
<evidence type="ECO:0000256" key="5">
    <source>
        <dbReference type="ARBA" id="ARBA00022840"/>
    </source>
</evidence>
<feature type="compositionally biased region" description="Basic and acidic residues" evidence="10">
    <location>
        <begin position="20"/>
        <end position="33"/>
    </location>
</feature>
<name>A0A098VUS0_9MICR</name>
<dbReference type="CDD" id="cd18787">
    <property type="entry name" value="SF2_C_DEAD"/>
    <property type="match status" value="1"/>
</dbReference>
<dbReference type="InterPro" id="IPR011545">
    <property type="entry name" value="DEAD/DEAH_box_helicase_dom"/>
</dbReference>
<organism evidence="14 15">
    <name type="scientific">Mitosporidium daphniae</name>
    <dbReference type="NCBI Taxonomy" id="1485682"/>
    <lineage>
        <taxon>Eukaryota</taxon>
        <taxon>Fungi</taxon>
        <taxon>Fungi incertae sedis</taxon>
        <taxon>Microsporidia</taxon>
        <taxon>Mitosporidium</taxon>
    </lineage>
</organism>
<reference evidence="14 15" key="1">
    <citation type="submission" date="2014-04" db="EMBL/GenBank/DDBJ databases">
        <title>A new species of microsporidia sheds light on the evolution of extreme parasitism.</title>
        <authorList>
            <person name="Haag K.L."/>
            <person name="James T.Y."/>
            <person name="Larsson R."/>
            <person name="Schaer T.M."/>
            <person name="Refardt D."/>
            <person name="Pombert J.-F."/>
            <person name="Ebert D."/>
        </authorList>
    </citation>
    <scope>NUCLEOTIDE SEQUENCE [LARGE SCALE GENOMIC DNA]</scope>
    <source>
        <strain evidence="14 15">UGP3</strain>
        <tissue evidence="14">Spores</tissue>
    </source>
</reference>
<dbReference type="OrthoDB" id="10259843at2759"/>
<evidence type="ECO:0000259" key="12">
    <source>
        <dbReference type="PROSITE" id="PS51194"/>
    </source>
</evidence>
<keyword evidence="6" id="KW-0694">RNA-binding</keyword>
<comment type="similarity">
    <text evidence="9">Belongs to the DEAD box helicase family.</text>
</comment>